<dbReference type="Proteomes" id="UP000024635">
    <property type="component" value="Unassembled WGS sequence"/>
</dbReference>
<keyword evidence="8" id="KW-1185">Reference proteome</keyword>
<evidence type="ECO:0000256" key="5">
    <source>
        <dbReference type="SAM" id="Phobius"/>
    </source>
</evidence>
<evidence type="ECO:0000256" key="3">
    <source>
        <dbReference type="ARBA" id="ARBA00022989"/>
    </source>
</evidence>
<feature type="transmembrane region" description="Helical" evidence="5">
    <location>
        <begin position="159"/>
        <end position="183"/>
    </location>
</feature>
<protein>
    <recommendedName>
        <fullName evidence="6">7TM GPCR serpentine receptor class x (Srx) domain-containing protein</fullName>
    </recommendedName>
</protein>
<keyword evidence="4 5" id="KW-0472">Membrane</keyword>
<proteinExistence type="predicted"/>
<dbReference type="InterPro" id="IPR019430">
    <property type="entry name" value="7TM_GPCR_serpentine_rcpt_Srx"/>
</dbReference>
<feature type="transmembrane region" description="Helical" evidence="5">
    <location>
        <begin position="81"/>
        <end position="106"/>
    </location>
</feature>
<dbReference type="EMBL" id="JARK01001405">
    <property type="protein sequence ID" value="EYC07729.1"/>
    <property type="molecule type" value="Genomic_DNA"/>
</dbReference>
<feature type="transmembrane region" description="Helical" evidence="5">
    <location>
        <begin position="212"/>
        <end position="235"/>
    </location>
</feature>
<evidence type="ECO:0000313" key="7">
    <source>
        <dbReference type="EMBL" id="EYC07729.1"/>
    </source>
</evidence>
<dbReference type="AlphaFoldDB" id="A0A016TXF5"/>
<evidence type="ECO:0000256" key="4">
    <source>
        <dbReference type="ARBA" id="ARBA00023136"/>
    </source>
</evidence>
<comment type="caution">
    <text evidence="7">The sequence shown here is derived from an EMBL/GenBank/DDBJ whole genome shotgun (WGS) entry which is preliminary data.</text>
</comment>
<dbReference type="GO" id="GO:0004930">
    <property type="term" value="F:G protein-coupled receptor activity"/>
    <property type="evidence" value="ECO:0007669"/>
    <property type="project" value="InterPro"/>
</dbReference>
<dbReference type="InterPro" id="IPR019425">
    <property type="entry name" value="7TM_GPCR_serpentine_rcpt_Srt"/>
</dbReference>
<feature type="transmembrane region" description="Helical" evidence="5">
    <location>
        <begin position="48"/>
        <end position="69"/>
    </location>
</feature>
<dbReference type="InterPro" id="IPR000276">
    <property type="entry name" value="GPCR_Rhodpsn"/>
</dbReference>
<dbReference type="Gene3D" id="1.20.1070.10">
    <property type="entry name" value="Rhodopsin 7-helix transmembrane proteins"/>
    <property type="match status" value="1"/>
</dbReference>
<feature type="transmembrane region" description="Helical" evidence="5">
    <location>
        <begin position="280"/>
        <end position="299"/>
    </location>
</feature>
<dbReference type="PROSITE" id="PS00237">
    <property type="entry name" value="G_PROTEIN_RECEP_F1_1"/>
    <property type="match status" value="1"/>
</dbReference>
<gene>
    <name evidence="7" type="primary">Acey_s0069.g365</name>
    <name evidence="7" type="ORF">Y032_0069g365</name>
</gene>
<keyword evidence="3 5" id="KW-1133">Transmembrane helix</keyword>
<feature type="domain" description="7TM GPCR serpentine receptor class x (Srx)" evidence="6">
    <location>
        <begin position="59"/>
        <end position="246"/>
    </location>
</feature>
<evidence type="ECO:0000259" key="6">
    <source>
        <dbReference type="Pfam" id="PF10328"/>
    </source>
</evidence>
<comment type="subcellular location">
    <subcellularLocation>
        <location evidence="1">Membrane</location>
    </subcellularLocation>
</comment>
<organism evidence="7 8">
    <name type="scientific">Ancylostoma ceylanicum</name>
    <dbReference type="NCBI Taxonomy" id="53326"/>
    <lineage>
        <taxon>Eukaryota</taxon>
        <taxon>Metazoa</taxon>
        <taxon>Ecdysozoa</taxon>
        <taxon>Nematoda</taxon>
        <taxon>Chromadorea</taxon>
        <taxon>Rhabditida</taxon>
        <taxon>Rhabditina</taxon>
        <taxon>Rhabditomorpha</taxon>
        <taxon>Strongyloidea</taxon>
        <taxon>Ancylostomatidae</taxon>
        <taxon>Ancylostomatinae</taxon>
        <taxon>Ancylostoma</taxon>
    </lineage>
</organism>
<feature type="transmembrane region" description="Helical" evidence="5">
    <location>
        <begin position="118"/>
        <end position="139"/>
    </location>
</feature>
<evidence type="ECO:0000256" key="1">
    <source>
        <dbReference type="ARBA" id="ARBA00004370"/>
    </source>
</evidence>
<feature type="transmembrane region" description="Helical" evidence="5">
    <location>
        <begin position="247"/>
        <end position="268"/>
    </location>
</feature>
<dbReference type="OrthoDB" id="5854687at2759"/>
<keyword evidence="2 5" id="KW-0812">Transmembrane</keyword>
<dbReference type="Pfam" id="PF10328">
    <property type="entry name" value="7TM_GPCR_Srx"/>
    <property type="match status" value="1"/>
</dbReference>
<dbReference type="PANTHER" id="PTHR23021">
    <property type="entry name" value="SERPENTINE RECEPTOR, CLASS T"/>
    <property type="match status" value="1"/>
</dbReference>
<sequence length="348" mass="39596">MLPTPTTAALIQRTSATEVAREYKKTGAIGATMNETLTYSYPLHNHFFIVYIVVGSVLGIMNIQVVLVIRRHKSLWKLSAYRFLLFASAVDAANCAAQVTVVALTFRTPDIDYTINLILGAIFQTTYAMEYPVIFVLAINRFTAVIMPHKLDRLFTMNITLVLIVFCVLFGGFNCAICFSGHIQSLWDPLFPTFYFTGQTNFVAVFMRSMDFYLSEVVVCSSLFIYLVIVFYIVFKRRLIGTTRAELPLLLHSFQFFMFSGVMLYFWYNPISTTQLYTHVFNVLVVIRFGFAPVSLLLINKTIRTHFFRLSSRSSHTTSVVGNWFRQATVQDGGHSAFELSHKSATKH</sequence>
<evidence type="ECO:0000256" key="2">
    <source>
        <dbReference type="ARBA" id="ARBA00022692"/>
    </source>
</evidence>
<dbReference type="SUPFAM" id="SSF81321">
    <property type="entry name" value="Family A G protein-coupled receptor-like"/>
    <property type="match status" value="1"/>
</dbReference>
<evidence type="ECO:0000313" key="8">
    <source>
        <dbReference type="Proteomes" id="UP000024635"/>
    </source>
</evidence>
<dbReference type="GO" id="GO:0016020">
    <property type="term" value="C:membrane"/>
    <property type="evidence" value="ECO:0007669"/>
    <property type="project" value="UniProtKB-SubCell"/>
</dbReference>
<name>A0A016TXF5_9BILA</name>
<accession>A0A016TXF5</accession>
<reference evidence="8" key="1">
    <citation type="journal article" date="2015" name="Nat. Genet.">
        <title>The genome and transcriptome of the zoonotic hookworm Ancylostoma ceylanicum identify infection-specific gene families.</title>
        <authorList>
            <person name="Schwarz E.M."/>
            <person name="Hu Y."/>
            <person name="Antoshechkin I."/>
            <person name="Miller M.M."/>
            <person name="Sternberg P.W."/>
            <person name="Aroian R.V."/>
        </authorList>
    </citation>
    <scope>NUCLEOTIDE SEQUENCE</scope>
    <source>
        <strain evidence="8">HY135</strain>
    </source>
</reference>